<keyword evidence="4" id="KW-0233">DNA recombination</keyword>
<dbReference type="CDD" id="cd01185">
    <property type="entry name" value="INTN1_C_like"/>
    <property type="match status" value="1"/>
</dbReference>
<dbReference type="Pfam" id="PF13102">
    <property type="entry name" value="Phage_int_SAM_5"/>
    <property type="match status" value="1"/>
</dbReference>
<evidence type="ECO:0000259" key="7">
    <source>
        <dbReference type="PROSITE" id="PS51900"/>
    </source>
</evidence>
<feature type="domain" description="Core-binding (CB)" evidence="7">
    <location>
        <begin position="119"/>
        <end position="206"/>
    </location>
</feature>
<evidence type="ECO:0000256" key="3">
    <source>
        <dbReference type="ARBA" id="ARBA00023125"/>
    </source>
</evidence>
<comment type="similarity">
    <text evidence="1">Belongs to the 'phage' integrase family.</text>
</comment>
<evidence type="ECO:0000313" key="9">
    <source>
        <dbReference type="Proteomes" id="UP000219048"/>
    </source>
</evidence>
<evidence type="ECO:0000259" key="6">
    <source>
        <dbReference type="PROSITE" id="PS51898"/>
    </source>
</evidence>
<dbReference type="InterPro" id="IPR013762">
    <property type="entry name" value="Integrase-like_cat_sf"/>
</dbReference>
<dbReference type="Pfam" id="PF00589">
    <property type="entry name" value="Phage_integrase"/>
    <property type="match status" value="1"/>
</dbReference>
<dbReference type="InterPro" id="IPR002104">
    <property type="entry name" value="Integrase_catalytic"/>
</dbReference>
<evidence type="ECO:0000256" key="4">
    <source>
        <dbReference type="ARBA" id="ARBA00023172"/>
    </source>
</evidence>
<dbReference type="InterPro" id="IPR025269">
    <property type="entry name" value="SAM-like_dom"/>
</dbReference>
<feature type="domain" description="Tyr recombinase" evidence="6">
    <location>
        <begin position="229"/>
        <end position="414"/>
    </location>
</feature>
<dbReference type="PROSITE" id="PS51898">
    <property type="entry name" value="TYR_RECOMBINASE"/>
    <property type="match status" value="1"/>
</dbReference>
<dbReference type="InterPro" id="IPR010998">
    <property type="entry name" value="Integrase_recombinase_N"/>
</dbReference>
<dbReference type="GO" id="GO:0003677">
    <property type="term" value="F:DNA binding"/>
    <property type="evidence" value="ECO:0007669"/>
    <property type="project" value="UniProtKB-UniRule"/>
</dbReference>
<evidence type="ECO:0000256" key="5">
    <source>
        <dbReference type="PROSITE-ProRule" id="PRU01248"/>
    </source>
</evidence>
<protein>
    <submittedName>
        <fullName evidence="8">Site-specific recombinase XerD</fullName>
    </submittedName>
</protein>
<dbReference type="Gene3D" id="1.10.150.130">
    <property type="match status" value="1"/>
</dbReference>
<keyword evidence="2" id="KW-0229">DNA integration</keyword>
<dbReference type="PROSITE" id="PS51900">
    <property type="entry name" value="CB"/>
    <property type="match status" value="1"/>
</dbReference>
<dbReference type="AlphaFoldDB" id="A0A285MQW3"/>
<dbReference type="OrthoDB" id="1094492at2"/>
<dbReference type="SUPFAM" id="SSF56349">
    <property type="entry name" value="DNA breaking-rejoining enzymes"/>
    <property type="match status" value="1"/>
</dbReference>
<keyword evidence="9" id="KW-1185">Reference proteome</keyword>
<gene>
    <name evidence="8" type="ORF">SAMN06265377_1371</name>
</gene>
<dbReference type="InterPro" id="IPR011010">
    <property type="entry name" value="DNA_brk_join_enz"/>
</dbReference>
<dbReference type="InterPro" id="IPR050090">
    <property type="entry name" value="Tyrosine_recombinase_XerCD"/>
</dbReference>
<dbReference type="EMBL" id="OBEH01000002">
    <property type="protein sequence ID" value="SNY99560.1"/>
    <property type="molecule type" value="Genomic_DNA"/>
</dbReference>
<dbReference type="GO" id="GO:0015074">
    <property type="term" value="P:DNA integration"/>
    <property type="evidence" value="ECO:0007669"/>
    <property type="project" value="UniProtKB-KW"/>
</dbReference>
<evidence type="ECO:0000313" key="8">
    <source>
        <dbReference type="EMBL" id="SNY99560.1"/>
    </source>
</evidence>
<name>A0A285MQW3_9FLAO</name>
<dbReference type="RefSeq" id="WP_097045053.1">
    <property type="nucleotide sequence ID" value="NZ_OBEH01000002.1"/>
</dbReference>
<dbReference type="GO" id="GO:0006310">
    <property type="term" value="P:DNA recombination"/>
    <property type="evidence" value="ECO:0007669"/>
    <property type="project" value="UniProtKB-KW"/>
</dbReference>
<organism evidence="8 9">
    <name type="scientific">Flagellimonas pacifica</name>
    <dbReference type="NCBI Taxonomy" id="1247520"/>
    <lineage>
        <taxon>Bacteria</taxon>
        <taxon>Pseudomonadati</taxon>
        <taxon>Bacteroidota</taxon>
        <taxon>Flavobacteriia</taxon>
        <taxon>Flavobacteriales</taxon>
        <taxon>Flavobacteriaceae</taxon>
        <taxon>Flagellimonas</taxon>
    </lineage>
</organism>
<dbReference type="PANTHER" id="PTHR30349:SF64">
    <property type="entry name" value="PROPHAGE INTEGRASE INTD-RELATED"/>
    <property type="match status" value="1"/>
</dbReference>
<proteinExistence type="inferred from homology"/>
<accession>A0A285MQW3</accession>
<evidence type="ECO:0000256" key="1">
    <source>
        <dbReference type="ARBA" id="ARBA00008857"/>
    </source>
</evidence>
<dbReference type="PANTHER" id="PTHR30349">
    <property type="entry name" value="PHAGE INTEGRASE-RELATED"/>
    <property type="match status" value="1"/>
</dbReference>
<keyword evidence="3 5" id="KW-0238">DNA-binding</keyword>
<dbReference type="InterPro" id="IPR044068">
    <property type="entry name" value="CB"/>
</dbReference>
<dbReference type="Proteomes" id="UP000219048">
    <property type="component" value="Unassembled WGS sequence"/>
</dbReference>
<dbReference type="Gene3D" id="1.10.443.10">
    <property type="entry name" value="Intergrase catalytic core"/>
    <property type="match status" value="1"/>
</dbReference>
<evidence type="ECO:0000256" key="2">
    <source>
        <dbReference type="ARBA" id="ARBA00022908"/>
    </source>
</evidence>
<sequence>MARISLLLDTRKHSQNKKTGLYPVVLSVHNKQGKRIRLPFRTSKAGWDDKRMQLKENHPDNSGFDCVKANLELYDKYNSAKKLIHELGTTVHDIPVKLLVENIKKVWNKKLNTNLQRELTNDISLQEWSNVIIQRKNKVNKPGTAKWYEQGVTALIKFNGGKDLTLHDITVTFLKEFEVEYRSKGIATNTISSYLRAIRALYNSAISEEVFVPTKNAFKFYKIPATARTKKRALSKSDIDSLRKLKYPENTTIWHTLNYLLFMFNCRGMNLIDLAKLRIRDIIQNRVFYGRSKTDDPLSVQLTPEALEILSHYTAGKKEDDFVFPIGYNGSTENYKYYMKDRDLVNKKLKIIGKDAGINATLTTYHMRHSWATIARNLGISTDVISEGLGHKSLKTTEIYLKSFTNEVLDEANAMVVA</sequence>
<reference evidence="9" key="1">
    <citation type="submission" date="2017-09" db="EMBL/GenBank/DDBJ databases">
        <authorList>
            <person name="Varghese N."/>
            <person name="Submissions S."/>
        </authorList>
    </citation>
    <scope>NUCLEOTIDE SEQUENCE [LARGE SCALE GENOMIC DNA]</scope>
    <source>
        <strain evidence="9">DSM 25885</strain>
    </source>
</reference>